<sequence>MSVELIKKPITLDEMTKKESVQVIKERDLIVPDGKPDMQSVVQIDGRINMDQIDVTQDRVMYRGKVDLCILYRAVNNSKCIYTMKGSIPIEDFVIMDGVNRDQRVDFDYEIEHISNSILNERKLNVKVIMQVDVGATGSKDTTVITEVRADGPIQTREEPIEIVSLGHEKEEKVIVKEDLTIAQNKPCIGEILKSNMQIKEDQVKRTDNEIKFNGMIEVTTMYRVAESDEGIEIVTHRVPFEGSIENMKGENEVFWDCSLSVTPSYMQVAPDYDGEDRIIECECMVTANYNTYNKCSYDTVSDIYCPGKNVKTKEKSLDYMNLVDRIEITMPKKESMAIEDKPENTMEVFSINVKPIVEEKSLVNDKLTLRGILEITTVFLVKSEENNTIDTAVNIVPFIQEMDVKKVPEKAYIDPVVRAKDVNIYAQTKRELVIEYLLDCMAEIYGQDRLNVLEEIDIDDMTKEQIDNYPSMTVYQVKKGDTLWSLAKRFNTTVKEIQDINDIDIPENLREGQKIIILKKVKF</sequence>
<organism evidence="2 3">
    <name type="scientific">Cellulosilyticum lentocellum (strain ATCC 49066 / DSM 5427 / NCIMB 11756 / RHM5)</name>
    <name type="common">Clostridium lentocellum</name>
    <dbReference type="NCBI Taxonomy" id="642492"/>
    <lineage>
        <taxon>Bacteria</taxon>
        <taxon>Bacillati</taxon>
        <taxon>Bacillota</taxon>
        <taxon>Clostridia</taxon>
        <taxon>Lachnospirales</taxon>
        <taxon>Cellulosilyticaceae</taxon>
        <taxon>Cellulosilyticum</taxon>
    </lineage>
</organism>
<gene>
    <name evidence="2" type="ordered locus">Clole_4136</name>
</gene>
<dbReference type="Pfam" id="PF01476">
    <property type="entry name" value="LysM"/>
    <property type="match status" value="1"/>
</dbReference>
<dbReference type="STRING" id="642492.Clole_4136"/>
<dbReference type="Proteomes" id="UP000008467">
    <property type="component" value="Chromosome"/>
</dbReference>
<name>F2JM28_CELLD</name>
<feature type="domain" description="LysM" evidence="1">
    <location>
        <begin position="474"/>
        <end position="518"/>
    </location>
</feature>
<dbReference type="SUPFAM" id="SSF54106">
    <property type="entry name" value="LysM domain"/>
    <property type="match status" value="1"/>
</dbReference>
<evidence type="ECO:0000259" key="1">
    <source>
        <dbReference type="PROSITE" id="PS51782"/>
    </source>
</evidence>
<dbReference type="PROSITE" id="PS51782">
    <property type="entry name" value="LYSM"/>
    <property type="match status" value="1"/>
</dbReference>
<dbReference type="AlphaFoldDB" id="F2JM28"/>
<dbReference type="Gene3D" id="3.10.350.10">
    <property type="entry name" value="LysM domain"/>
    <property type="match status" value="1"/>
</dbReference>
<dbReference type="PANTHER" id="PTHR33734:SF22">
    <property type="entry name" value="MEMBRANE-BOUND LYTIC MUREIN TRANSGLYCOSYLASE D"/>
    <property type="match status" value="1"/>
</dbReference>
<dbReference type="RefSeq" id="WP_013659079.1">
    <property type="nucleotide sequence ID" value="NC_015275.1"/>
</dbReference>
<reference evidence="2 3" key="1">
    <citation type="journal article" date="2011" name="J. Bacteriol.">
        <title>Complete genome sequence of the cellulose-degrading bacterium Cellulosilyticum lentocellum.</title>
        <authorList>
            <consortium name="US DOE Joint Genome Institute"/>
            <person name="Miller D.A."/>
            <person name="Suen G."/>
            <person name="Bruce D."/>
            <person name="Copeland A."/>
            <person name="Cheng J.F."/>
            <person name="Detter C."/>
            <person name="Goodwin L.A."/>
            <person name="Han C.S."/>
            <person name="Hauser L.J."/>
            <person name="Land M.L."/>
            <person name="Lapidus A."/>
            <person name="Lucas S."/>
            <person name="Meincke L."/>
            <person name="Pitluck S."/>
            <person name="Tapia R."/>
            <person name="Teshima H."/>
            <person name="Woyke T."/>
            <person name="Fox B.G."/>
            <person name="Angert E.R."/>
            <person name="Currie C.R."/>
        </authorList>
    </citation>
    <scope>NUCLEOTIDE SEQUENCE [LARGE SCALE GENOMIC DNA]</scope>
    <source>
        <strain evidence="3">ATCC 49066 / DSM 5427 / NCIMB 11756 / RHM5</strain>
    </source>
</reference>
<dbReference type="eggNOG" id="COG1388">
    <property type="taxonomic scope" value="Bacteria"/>
</dbReference>
<dbReference type="InterPro" id="IPR018392">
    <property type="entry name" value="LysM"/>
</dbReference>
<dbReference type="Pfam" id="PF12673">
    <property type="entry name" value="SipL"/>
    <property type="match status" value="2"/>
</dbReference>
<dbReference type="InterPro" id="IPR036779">
    <property type="entry name" value="LysM_dom_sf"/>
</dbReference>
<protein>
    <submittedName>
        <fullName evidence="2">Peptidoglycan-binding lysin domain protein</fullName>
    </submittedName>
</protein>
<dbReference type="InterPro" id="IPR024300">
    <property type="entry name" value="SipL_SPOCS_dom"/>
</dbReference>
<dbReference type="PANTHER" id="PTHR33734">
    <property type="entry name" value="LYSM DOMAIN-CONTAINING GPI-ANCHORED PROTEIN 2"/>
    <property type="match status" value="1"/>
</dbReference>
<dbReference type="KEGG" id="cle:Clole_4136"/>
<evidence type="ECO:0000313" key="3">
    <source>
        <dbReference type="Proteomes" id="UP000008467"/>
    </source>
</evidence>
<dbReference type="HOGENOM" id="CLU_037106_0_0_9"/>
<keyword evidence="3" id="KW-1185">Reference proteome</keyword>
<accession>F2JM28</accession>
<dbReference type="SMART" id="SM00257">
    <property type="entry name" value="LysM"/>
    <property type="match status" value="1"/>
</dbReference>
<dbReference type="GO" id="GO:0008932">
    <property type="term" value="F:lytic endotransglycosylase activity"/>
    <property type="evidence" value="ECO:0007669"/>
    <property type="project" value="TreeGrafter"/>
</dbReference>
<dbReference type="EMBL" id="CP002582">
    <property type="protein sequence ID" value="ADZ85808.1"/>
    <property type="molecule type" value="Genomic_DNA"/>
</dbReference>
<proteinExistence type="predicted"/>
<dbReference type="CDD" id="cd00118">
    <property type="entry name" value="LysM"/>
    <property type="match status" value="1"/>
</dbReference>
<evidence type="ECO:0000313" key="2">
    <source>
        <dbReference type="EMBL" id="ADZ85808.1"/>
    </source>
</evidence>